<proteinExistence type="predicted"/>
<evidence type="ECO:0000313" key="1">
    <source>
        <dbReference type="EMBL" id="MDQ0154830.1"/>
    </source>
</evidence>
<name>A0ABT9V1T8_9BACL</name>
<dbReference type="EMBL" id="JAUSTU010000004">
    <property type="protein sequence ID" value="MDQ0154830.1"/>
    <property type="molecule type" value="Genomic_DNA"/>
</dbReference>
<organism evidence="1 2">
    <name type="scientific">Anoxybacillus andreesenii</name>
    <dbReference type="NCBI Taxonomy" id="1325932"/>
    <lineage>
        <taxon>Bacteria</taxon>
        <taxon>Bacillati</taxon>
        <taxon>Bacillota</taxon>
        <taxon>Bacilli</taxon>
        <taxon>Bacillales</taxon>
        <taxon>Anoxybacillaceae</taxon>
        <taxon>Anoxybacillus</taxon>
    </lineage>
</organism>
<keyword evidence="2" id="KW-1185">Reference proteome</keyword>
<accession>A0ABT9V1T8</accession>
<protein>
    <submittedName>
        <fullName evidence="1">Uncharacterized protein</fullName>
    </submittedName>
</protein>
<reference evidence="1 2" key="1">
    <citation type="submission" date="2023-07" db="EMBL/GenBank/DDBJ databases">
        <title>Genomic Encyclopedia of Type Strains, Phase IV (KMG-IV): sequencing the most valuable type-strain genomes for metagenomic binning, comparative biology and taxonomic classification.</title>
        <authorList>
            <person name="Goeker M."/>
        </authorList>
    </citation>
    <scope>NUCLEOTIDE SEQUENCE [LARGE SCALE GENOMIC DNA]</scope>
    <source>
        <strain evidence="1 2">DSM 23948</strain>
    </source>
</reference>
<dbReference type="Proteomes" id="UP001231362">
    <property type="component" value="Unassembled WGS sequence"/>
</dbReference>
<sequence>MISAMRTISSLKKWDVIQNIVKPLEFEIIRDQKAVLMRTNAITYVVKKR</sequence>
<comment type="caution">
    <text evidence="1">The sequence shown here is derived from an EMBL/GenBank/DDBJ whole genome shotgun (WGS) entry which is preliminary data.</text>
</comment>
<gene>
    <name evidence="1" type="ORF">J2S07_001134</name>
</gene>
<evidence type="ECO:0000313" key="2">
    <source>
        <dbReference type="Proteomes" id="UP001231362"/>
    </source>
</evidence>